<feature type="transmembrane region" description="Helical" evidence="2">
    <location>
        <begin position="60"/>
        <end position="82"/>
    </location>
</feature>
<name>A0A8H7DCC3_9AGAR</name>
<evidence type="ECO:0000313" key="4">
    <source>
        <dbReference type="Proteomes" id="UP000623467"/>
    </source>
</evidence>
<feature type="transmembrane region" description="Helical" evidence="2">
    <location>
        <begin position="226"/>
        <end position="248"/>
    </location>
</feature>
<feature type="transmembrane region" description="Helical" evidence="2">
    <location>
        <begin position="260"/>
        <end position="280"/>
    </location>
</feature>
<comment type="caution">
    <text evidence="3">The sequence shown here is derived from an EMBL/GenBank/DDBJ whole genome shotgun (WGS) entry which is preliminary data.</text>
</comment>
<organism evidence="3 4">
    <name type="scientific">Mycena sanguinolenta</name>
    <dbReference type="NCBI Taxonomy" id="230812"/>
    <lineage>
        <taxon>Eukaryota</taxon>
        <taxon>Fungi</taxon>
        <taxon>Dikarya</taxon>
        <taxon>Basidiomycota</taxon>
        <taxon>Agaricomycotina</taxon>
        <taxon>Agaricomycetes</taxon>
        <taxon>Agaricomycetidae</taxon>
        <taxon>Agaricales</taxon>
        <taxon>Marasmiineae</taxon>
        <taxon>Mycenaceae</taxon>
        <taxon>Mycena</taxon>
    </lineage>
</organism>
<evidence type="ECO:0000256" key="1">
    <source>
        <dbReference type="SAM" id="MobiDB-lite"/>
    </source>
</evidence>
<reference evidence="3" key="1">
    <citation type="submission" date="2020-05" db="EMBL/GenBank/DDBJ databases">
        <title>Mycena genomes resolve the evolution of fungal bioluminescence.</title>
        <authorList>
            <person name="Tsai I.J."/>
        </authorList>
    </citation>
    <scope>NUCLEOTIDE SEQUENCE</scope>
    <source>
        <strain evidence="3">160909Yilan</strain>
    </source>
</reference>
<accession>A0A8H7DCC3</accession>
<evidence type="ECO:0000313" key="3">
    <source>
        <dbReference type="EMBL" id="KAF7366913.1"/>
    </source>
</evidence>
<keyword evidence="2" id="KW-0472">Membrane</keyword>
<dbReference type="AlphaFoldDB" id="A0A8H7DCC3"/>
<protein>
    <submittedName>
        <fullName evidence="3">Uncharacterized protein</fullName>
    </submittedName>
</protein>
<dbReference type="OrthoDB" id="2905268at2759"/>
<feature type="transmembrane region" description="Helical" evidence="2">
    <location>
        <begin position="185"/>
        <end position="206"/>
    </location>
</feature>
<sequence>MSNSSASGLPQETASELFIDKTTLLSPILTGVAYGMLVILVFQTLLLFKDARRKPLKSQRSWVFIAYVLLIFTLATIAFAMGTRLAQLTFVENKDFPGGPGAYSFSMNASIPVLTADSAYVIMSWLADGLMLWRFTLIYGDNRWLALFPGAIYLGSVASSILLLTAITQTGSILSAQAANFALSYWSLTISLNIILALAIAGRILYMRHQIHTALGEIHLKNSLYISVAAIIVESAALTAFWSLAFIICYARNTPFENILISPMGQITGISPVLILFRVAQGRAWTSSTMKEATSGTLEFNHDTSLNARGTETHEDGTATSSSIPVDPGHKFVIVGNHSEAKGSSSSQWEETKV</sequence>
<dbReference type="Proteomes" id="UP000623467">
    <property type="component" value="Unassembled WGS sequence"/>
</dbReference>
<feature type="transmembrane region" description="Helical" evidence="2">
    <location>
        <begin position="144"/>
        <end position="165"/>
    </location>
</feature>
<feature type="transmembrane region" description="Helical" evidence="2">
    <location>
        <begin position="24"/>
        <end position="48"/>
    </location>
</feature>
<feature type="compositionally biased region" description="Polar residues" evidence="1">
    <location>
        <begin position="301"/>
        <end position="310"/>
    </location>
</feature>
<keyword evidence="4" id="KW-1185">Reference proteome</keyword>
<feature type="transmembrane region" description="Helical" evidence="2">
    <location>
        <begin position="102"/>
        <end position="123"/>
    </location>
</feature>
<keyword evidence="2" id="KW-1133">Transmembrane helix</keyword>
<evidence type="ECO:0000256" key="2">
    <source>
        <dbReference type="SAM" id="Phobius"/>
    </source>
</evidence>
<gene>
    <name evidence="3" type="ORF">MSAN_00950000</name>
</gene>
<keyword evidence="2" id="KW-0812">Transmembrane</keyword>
<proteinExistence type="predicted"/>
<dbReference type="EMBL" id="JACAZH010000006">
    <property type="protein sequence ID" value="KAF7366913.1"/>
    <property type="molecule type" value="Genomic_DNA"/>
</dbReference>
<feature type="region of interest" description="Disordered" evidence="1">
    <location>
        <begin position="301"/>
        <end position="328"/>
    </location>
</feature>